<dbReference type="InterPro" id="IPR058625">
    <property type="entry name" value="MdtA-like_BSH"/>
</dbReference>
<gene>
    <name evidence="7" type="ORF">RZO55_14690</name>
</gene>
<evidence type="ECO:0000313" key="8">
    <source>
        <dbReference type="Proteomes" id="UP001276854"/>
    </source>
</evidence>
<evidence type="ECO:0000259" key="6">
    <source>
        <dbReference type="Pfam" id="PF25990"/>
    </source>
</evidence>
<dbReference type="NCBIfam" id="TIGR01730">
    <property type="entry name" value="RND_mfp"/>
    <property type="match status" value="1"/>
</dbReference>
<dbReference type="Gene3D" id="2.40.50.100">
    <property type="match status" value="2"/>
</dbReference>
<comment type="caution">
    <text evidence="7">The sequence shown here is derived from an EMBL/GenBank/DDBJ whole genome shotgun (WGS) entry which is preliminary data.</text>
</comment>
<dbReference type="Gene3D" id="2.40.420.20">
    <property type="match status" value="1"/>
</dbReference>
<dbReference type="InterPro" id="IPR006143">
    <property type="entry name" value="RND_pump_MFP"/>
</dbReference>
<reference evidence="7 8" key="1">
    <citation type="submission" date="2023-10" db="EMBL/GenBank/DDBJ databases">
        <title>A novel Glycoside Hydrolase 43-Like Enzyme from Clostrdium boliviensis is an Endo-xylanase, and a Candidate for Xylooligosaccharides Production from Different Xylan Substrates.</title>
        <authorList>
            <person name="Alvarez M.T."/>
            <person name="Rocabado-Villegas L.R."/>
            <person name="Salas-Veizaga D.M."/>
            <person name="Linares-Pasten J.A."/>
            <person name="Gudmundsdottir E.E."/>
            <person name="Hreggvidsson G.O."/>
            <person name="Adlercreutz P."/>
            <person name="Nordberg Karlsson E."/>
        </authorList>
    </citation>
    <scope>NUCLEOTIDE SEQUENCE [LARGE SCALE GENOMIC DNA]</scope>
    <source>
        <strain evidence="7 8">E-1</strain>
    </source>
</reference>
<keyword evidence="2" id="KW-0175">Coiled coil</keyword>
<feature type="compositionally biased region" description="Low complexity" evidence="3">
    <location>
        <begin position="561"/>
        <end position="573"/>
    </location>
</feature>
<protein>
    <submittedName>
        <fullName evidence="7">Efflux RND transporter periplasmic adaptor subunit</fullName>
    </submittedName>
</protein>
<evidence type="ECO:0000256" key="2">
    <source>
        <dbReference type="SAM" id="Coils"/>
    </source>
</evidence>
<organism evidence="7 8">
    <name type="scientific">Clostridium boliviensis</name>
    <dbReference type="NCBI Taxonomy" id="318465"/>
    <lineage>
        <taxon>Bacteria</taxon>
        <taxon>Bacillati</taxon>
        <taxon>Bacillota</taxon>
        <taxon>Clostridia</taxon>
        <taxon>Eubacteriales</taxon>
        <taxon>Clostridiaceae</taxon>
        <taxon>Clostridium</taxon>
    </lineage>
</organism>
<keyword evidence="4" id="KW-1133">Transmembrane helix</keyword>
<dbReference type="PROSITE" id="PS51257">
    <property type="entry name" value="PROKAR_LIPOPROTEIN"/>
    <property type="match status" value="1"/>
</dbReference>
<dbReference type="Gene3D" id="2.40.30.170">
    <property type="match status" value="1"/>
</dbReference>
<dbReference type="Proteomes" id="UP001276854">
    <property type="component" value="Unassembled WGS sequence"/>
</dbReference>
<proteinExistence type="inferred from homology"/>
<feature type="domain" description="Multidrug resistance protein MdtA-like barrel-sandwich hybrid" evidence="5">
    <location>
        <begin position="150"/>
        <end position="367"/>
    </location>
</feature>
<comment type="similarity">
    <text evidence="1">Belongs to the membrane fusion protein (MFP) (TC 8.A.1) family.</text>
</comment>
<dbReference type="Pfam" id="PF25990">
    <property type="entry name" value="Beta-barrel_YknX"/>
    <property type="match status" value="1"/>
</dbReference>
<dbReference type="InterPro" id="IPR058636">
    <property type="entry name" value="Beta-barrel_YknX"/>
</dbReference>
<name>A0ABU4GPI6_9CLOT</name>
<feature type="domain" description="YknX-like beta-barrel" evidence="6">
    <location>
        <begin position="385"/>
        <end position="452"/>
    </location>
</feature>
<keyword evidence="4" id="KW-0472">Membrane</keyword>
<keyword evidence="8" id="KW-1185">Reference proteome</keyword>
<dbReference type="PANTHER" id="PTHR30469">
    <property type="entry name" value="MULTIDRUG RESISTANCE PROTEIN MDTA"/>
    <property type="match status" value="1"/>
</dbReference>
<accession>A0ABU4GPI6</accession>
<dbReference type="EMBL" id="JAWONS010000240">
    <property type="protein sequence ID" value="MDW2798823.1"/>
    <property type="molecule type" value="Genomic_DNA"/>
</dbReference>
<sequence length="580" mass="61535">MKKIIQKLFKKKILIILLLILIVFACIFFAFSFKKSKEANAKAQKIKTAVVTKRDISSKLSSSGTISPKDTYDITSLAEGEVVEANFEEGDEVEKDQVLYRIDSSSAESQLTSANNSLERSQESYQVALDNYNDALKDYSGNTYKSTETGYISTLSIKEGDKVNDKSELASITDDSIMKIKLPFLSGEAAQIAAGSTAVLTLVDSGEQVNGSVISVGNMDVTLTGGRIVRYVTIEVPNPGGLTKETSATGSVGEFACSMEAIFEPKLETTMKADLSSGVQVGTVLVHEGDYVTKGTPVFTMENKSAAALIRTYKDALDKAQSSLESAKSSLENTQETYDNYTITAPISGKVITKSIKVGDKITKSTSGSTTLATIYDMSNYTFEMSVDELDVKSVAVGQKVTITADAVSGKSFSGTVTNVSLKSTTTDGVTNYPVTITLNDGMDELLPGMNVDGVIVLNEASGVLTIPADALLRGNYVYVKDDTVKEAKGNIPAGFKEAEVETGLINDDYVEITSGLEENQEVYVAQSTVSTSKTADVKGGFGGPPGGMDGSAERAGRSGSGYSNGSSNNRSTGQGGQSR</sequence>
<evidence type="ECO:0000256" key="3">
    <source>
        <dbReference type="SAM" id="MobiDB-lite"/>
    </source>
</evidence>
<feature type="transmembrane region" description="Helical" evidence="4">
    <location>
        <begin position="12"/>
        <end position="33"/>
    </location>
</feature>
<dbReference type="Gene3D" id="1.10.287.470">
    <property type="entry name" value="Helix hairpin bin"/>
    <property type="match status" value="1"/>
</dbReference>
<evidence type="ECO:0000313" key="7">
    <source>
        <dbReference type="EMBL" id="MDW2798823.1"/>
    </source>
</evidence>
<dbReference type="Pfam" id="PF25917">
    <property type="entry name" value="BSH_RND"/>
    <property type="match status" value="1"/>
</dbReference>
<keyword evidence="4" id="KW-0812">Transmembrane</keyword>
<feature type="compositionally biased region" description="Gly residues" evidence="3">
    <location>
        <begin position="540"/>
        <end position="550"/>
    </location>
</feature>
<evidence type="ECO:0000259" key="5">
    <source>
        <dbReference type="Pfam" id="PF25917"/>
    </source>
</evidence>
<feature type="region of interest" description="Disordered" evidence="3">
    <location>
        <begin position="535"/>
        <end position="580"/>
    </location>
</feature>
<feature type="coiled-coil region" evidence="2">
    <location>
        <begin position="310"/>
        <end position="344"/>
    </location>
</feature>
<dbReference type="RefSeq" id="WP_318065031.1">
    <property type="nucleotide sequence ID" value="NZ_JAWONS010000240.1"/>
</dbReference>
<evidence type="ECO:0000256" key="4">
    <source>
        <dbReference type="SAM" id="Phobius"/>
    </source>
</evidence>
<dbReference type="SUPFAM" id="SSF111369">
    <property type="entry name" value="HlyD-like secretion proteins"/>
    <property type="match status" value="2"/>
</dbReference>
<evidence type="ECO:0000256" key="1">
    <source>
        <dbReference type="ARBA" id="ARBA00009477"/>
    </source>
</evidence>
<dbReference type="PANTHER" id="PTHR30469:SF33">
    <property type="entry name" value="SLR1207 PROTEIN"/>
    <property type="match status" value="1"/>
</dbReference>